<sequence>MYFLQTNKKEKTRLLGLFLSIIMILSSAVTSWAAYDDVSPYPVYRGLINPQENMLKMTVTDAAGSTLPYFALGTGVMSVTNTRFNPFAPMTEMDALAAVVNASGMSEQIEPNPTNWRTGYIDMATQMGIITDVDLAEYSDTPDTPFTKLVTAEKFNKWLSTGLQKETKYKLSPNATVRRIDAAELFHNNQELVAPAKGFTLLKGEIVDQKTITEDGVNKIATSVKQDTGGYITILSNQDIPVVKNGQISLNMTNLSKGEVASFYYKNNQVQFAISEVTTAQTINGTFQSLNGDTLTILDFNNQIRTYKTHPNMVILEVEGELDNQGKSRTIAAKDLIFNQDMQLAVKNGLVHELKTFIPRDSDLDGYIPAESKLIAGVVLDVTANYVTLTDNKQYYINPDTFILRNGELTDYRDIKEGDRVKLFFDDIYTPMVTRAEVEGPQRQVDTIIKGTIDSYALGRGELALKSVTKLNGDRWVAADTSYTKLKLSGDIYDGSKKVTAAKLKDYKGQEIYAVLAKNQNNPTIEKANIRRGSALSFSDEISQVDYPGSYLNIETNLINYTEGTLIVKDGRIVAPGNLQADVGAYVESGTNKNASLIVMNNTQYSSDNKSYPYKIYRGTIEDIFDYSIELGNDKDDRYYYEMRGSVWASFRAGSEGPRISYNDSTTIYDSDYNKGKGKEIPVRDFRDYKYEGSRYDDEDPVYYDRQVYVVTKDDVAISINFLSESGYDEVNTQNVMTGKVKAVDITAKTLTLSEVSKYNSLREIFVPQQTEELIDISKASIISGNKELPKLSAEQLIGKKIRAVYKQNTTRKNNGIVIIVD</sequence>
<dbReference type="OrthoDB" id="1703838at2"/>
<protein>
    <recommendedName>
        <fullName evidence="3">S-layer homology domain-containing protein</fullName>
    </recommendedName>
</protein>
<reference evidence="2" key="1">
    <citation type="submission" date="2017-02" db="EMBL/GenBank/DDBJ databases">
        <authorList>
            <person name="Varghese N."/>
            <person name="Submissions S."/>
        </authorList>
    </citation>
    <scope>NUCLEOTIDE SEQUENCE [LARGE SCALE GENOMIC DNA]</scope>
    <source>
        <strain evidence="2">ATCC 35199</strain>
    </source>
</reference>
<organism evidence="1 2">
    <name type="scientific">Acetoanaerobium noterae</name>
    <dbReference type="NCBI Taxonomy" id="745369"/>
    <lineage>
        <taxon>Bacteria</taxon>
        <taxon>Bacillati</taxon>
        <taxon>Bacillota</taxon>
        <taxon>Clostridia</taxon>
        <taxon>Peptostreptococcales</taxon>
        <taxon>Filifactoraceae</taxon>
        <taxon>Acetoanaerobium</taxon>
    </lineage>
</organism>
<keyword evidence="2" id="KW-1185">Reference proteome</keyword>
<dbReference type="Proteomes" id="UP000243406">
    <property type="component" value="Unassembled WGS sequence"/>
</dbReference>
<evidence type="ECO:0000313" key="2">
    <source>
        <dbReference type="Proteomes" id="UP000243406"/>
    </source>
</evidence>
<dbReference type="AlphaFoldDB" id="A0A1T5AYX0"/>
<dbReference type="RefSeq" id="WP_079589185.1">
    <property type="nucleotide sequence ID" value="NZ_FUYN01000002.1"/>
</dbReference>
<gene>
    <name evidence="1" type="ORF">SAMN02745120_1292</name>
</gene>
<evidence type="ECO:0008006" key="3">
    <source>
        <dbReference type="Google" id="ProtNLM"/>
    </source>
</evidence>
<accession>A0A1T5AYX0</accession>
<name>A0A1T5AYX0_9FIRM</name>
<dbReference type="EMBL" id="FUYN01000002">
    <property type="protein sequence ID" value="SKB40182.1"/>
    <property type="molecule type" value="Genomic_DNA"/>
</dbReference>
<proteinExistence type="predicted"/>
<evidence type="ECO:0000313" key="1">
    <source>
        <dbReference type="EMBL" id="SKB40182.1"/>
    </source>
</evidence>